<evidence type="ECO:0000313" key="3">
    <source>
        <dbReference type="Proteomes" id="UP000314294"/>
    </source>
</evidence>
<name>A0A4Z2E407_9TELE</name>
<accession>A0A4Z2E407</accession>
<feature type="region of interest" description="Disordered" evidence="1">
    <location>
        <begin position="1"/>
        <end position="82"/>
    </location>
</feature>
<feature type="compositionally biased region" description="Acidic residues" evidence="1">
    <location>
        <begin position="1"/>
        <end position="10"/>
    </location>
</feature>
<organism evidence="2 3">
    <name type="scientific">Liparis tanakae</name>
    <name type="common">Tanaka's snailfish</name>
    <dbReference type="NCBI Taxonomy" id="230148"/>
    <lineage>
        <taxon>Eukaryota</taxon>
        <taxon>Metazoa</taxon>
        <taxon>Chordata</taxon>
        <taxon>Craniata</taxon>
        <taxon>Vertebrata</taxon>
        <taxon>Euteleostomi</taxon>
        <taxon>Actinopterygii</taxon>
        <taxon>Neopterygii</taxon>
        <taxon>Teleostei</taxon>
        <taxon>Neoteleostei</taxon>
        <taxon>Acanthomorphata</taxon>
        <taxon>Eupercaria</taxon>
        <taxon>Perciformes</taxon>
        <taxon>Cottioidei</taxon>
        <taxon>Cottales</taxon>
        <taxon>Liparidae</taxon>
        <taxon>Liparis</taxon>
    </lineage>
</organism>
<gene>
    <name evidence="2" type="ORF">EYF80_066516</name>
</gene>
<comment type="caution">
    <text evidence="2">The sequence shown here is derived from an EMBL/GenBank/DDBJ whole genome shotgun (WGS) entry which is preliminary data.</text>
</comment>
<dbReference type="OrthoDB" id="8964431at2759"/>
<protein>
    <submittedName>
        <fullName evidence="2">Uncharacterized protein</fullName>
    </submittedName>
</protein>
<dbReference type="AlphaFoldDB" id="A0A4Z2E407"/>
<reference evidence="2 3" key="1">
    <citation type="submission" date="2019-03" db="EMBL/GenBank/DDBJ databases">
        <title>First draft genome of Liparis tanakae, snailfish: a comprehensive survey of snailfish specific genes.</title>
        <authorList>
            <person name="Kim W."/>
            <person name="Song I."/>
            <person name="Jeong J.-H."/>
            <person name="Kim D."/>
            <person name="Kim S."/>
            <person name="Ryu S."/>
            <person name="Song J.Y."/>
            <person name="Lee S.K."/>
        </authorList>
    </citation>
    <scope>NUCLEOTIDE SEQUENCE [LARGE SCALE GENOMIC DNA]</scope>
    <source>
        <tissue evidence="2">Muscle</tissue>
    </source>
</reference>
<dbReference type="EMBL" id="SRLO01018762">
    <property type="protein sequence ID" value="TNN23364.1"/>
    <property type="molecule type" value="Genomic_DNA"/>
</dbReference>
<proteinExistence type="predicted"/>
<sequence>MLQVSGDEDLHEGHKEPQRTTENHREPQRTTENHKEPQRTTKNHREPQRTTENHREPQRTTENVHVDDGLEASMRAQLPSQRESGCGYGPLHYKCSSSLSHQAACTATLFWLLWTL</sequence>
<dbReference type="Proteomes" id="UP000314294">
    <property type="component" value="Unassembled WGS sequence"/>
</dbReference>
<feature type="compositionally biased region" description="Basic and acidic residues" evidence="1">
    <location>
        <begin position="11"/>
        <end position="68"/>
    </location>
</feature>
<keyword evidence="3" id="KW-1185">Reference proteome</keyword>
<evidence type="ECO:0000313" key="2">
    <source>
        <dbReference type="EMBL" id="TNN23364.1"/>
    </source>
</evidence>
<evidence type="ECO:0000256" key="1">
    <source>
        <dbReference type="SAM" id="MobiDB-lite"/>
    </source>
</evidence>